<dbReference type="GO" id="GO:0071014">
    <property type="term" value="C:post-mRNA release spliceosomal complex"/>
    <property type="evidence" value="ECO:0007669"/>
    <property type="project" value="TreeGrafter"/>
</dbReference>
<dbReference type="Pfam" id="PF04676">
    <property type="entry name" value="CwfJ_C_2"/>
    <property type="match status" value="1"/>
</dbReference>
<feature type="region of interest" description="Disordered" evidence="2">
    <location>
        <begin position="39"/>
        <end position="101"/>
    </location>
</feature>
<evidence type="ECO:0000259" key="4">
    <source>
        <dbReference type="Pfam" id="PF04677"/>
    </source>
</evidence>
<dbReference type="OrthoDB" id="2113965at2759"/>
<feature type="non-terminal residue" evidence="5">
    <location>
        <position position="1"/>
    </location>
</feature>
<dbReference type="InterPro" id="IPR040194">
    <property type="entry name" value="Cwf19-like"/>
</dbReference>
<feature type="compositionally biased region" description="Basic and acidic residues" evidence="2">
    <location>
        <begin position="230"/>
        <end position="244"/>
    </location>
</feature>
<evidence type="ECO:0000313" key="6">
    <source>
        <dbReference type="Proteomes" id="UP000789739"/>
    </source>
</evidence>
<evidence type="ECO:0000313" key="5">
    <source>
        <dbReference type="EMBL" id="CAG8623276.1"/>
    </source>
</evidence>
<dbReference type="PANTHER" id="PTHR12072:SF5">
    <property type="entry name" value="CWF19-LIKE PROTEIN 2"/>
    <property type="match status" value="1"/>
</dbReference>
<dbReference type="GO" id="GO:0000398">
    <property type="term" value="P:mRNA splicing, via spliceosome"/>
    <property type="evidence" value="ECO:0007669"/>
    <property type="project" value="TreeGrafter"/>
</dbReference>
<gene>
    <name evidence="5" type="ORF">PBRASI_LOCUS8832</name>
</gene>
<evidence type="ECO:0000256" key="2">
    <source>
        <dbReference type="SAM" id="MobiDB-lite"/>
    </source>
</evidence>
<feature type="region of interest" description="Disordered" evidence="2">
    <location>
        <begin position="202"/>
        <end position="244"/>
    </location>
</feature>
<feature type="compositionally biased region" description="Basic residues" evidence="2">
    <location>
        <begin position="49"/>
        <end position="63"/>
    </location>
</feature>
<organism evidence="5 6">
    <name type="scientific">Paraglomus brasilianum</name>
    <dbReference type="NCBI Taxonomy" id="144538"/>
    <lineage>
        <taxon>Eukaryota</taxon>
        <taxon>Fungi</taxon>
        <taxon>Fungi incertae sedis</taxon>
        <taxon>Mucoromycota</taxon>
        <taxon>Glomeromycotina</taxon>
        <taxon>Glomeromycetes</taxon>
        <taxon>Paraglomerales</taxon>
        <taxon>Paraglomeraceae</taxon>
        <taxon>Paraglomus</taxon>
    </lineage>
</organism>
<feature type="compositionally biased region" description="Polar residues" evidence="2">
    <location>
        <begin position="210"/>
        <end position="221"/>
    </location>
</feature>
<sequence>VQSVLWHPIESTVFVTASYDKTIMNSLFDKRMLNIAGKLKMRTSEKTKGSKKRTHKKRKKSDRKNKNQEKERTRKRQRRERKERDIESSSSDSCSNTDEDSEAIWVEKKVELPHEVENYEQKIPSGSPSDARIHYRTQLIPSVAPRLASNPILSADELNKLKAKALRASLMNSPNAKELEKNYEMEKKRAEGNDKVEIVPIVDSRGRLYDTTNPSASSSSPKHAGPPRQKRNEKIDTHDETGTRIRYFKGDDKLQLQDLVMQERLGTGKSMDVQMAGRIMGDKKFEDDLDYLDEHADKMAKGKEQTIEQKRQFAVQDFKRSQDFINSCPYCFGEDKSPVAPMVSLGTKTYLALSTVTEMTSGHCLIVPIQHCLTTLELDDDVWDEIRNFMKCLIQMFHSEDRGVLFFETVISFKHQKHSVIECVPLPWNLSQDAPAFFREAILSTAGEWSQNKKVVDTTKGFRNKMVKELPYFHVWFNVDGGMGHVIENEKKFPGWFGKEIIAGMCDLPPDRWRKPKKLNPRDKHKRVQEFVKKWKKWDWTQMLEGGEY</sequence>
<evidence type="ECO:0000259" key="3">
    <source>
        <dbReference type="Pfam" id="PF04676"/>
    </source>
</evidence>
<feature type="domain" description="Cwf19-like protein C-terminal" evidence="3">
    <location>
        <begin position="448"/>
        <end position="541"/>
    </location>
</feature>
<dbReference type="PANTHER" id="PTHR12072">
    <property type="entry name" value="CWF19, CELL CYCLE CONTROL PROTEIN"/>
    <property type="match status" value="1"/>
</dbReference>
<reference evidence="5" key="1">
    <citation type="submission" date="2021-06" db="EMBL/GenBank/DDBJ databases">
        <authorList>
            <person name="Kallberg Y."/>
            <person name="Tangrot J."/>
            <person name="Rosling A."/>
        </authorList>
    </citation>
    <scope>NUCLEOTIDE SEQUENCE</scope>
    <source>
        <strain evidence="5">BR232B</strain>
    </source>
</reference>
<proteinExistence type="inferred from homology"/>
<dbReference type="InterPro" id="IPR006767">
    <property type="entry name" value="Cwf19-like_C_dom-2"/>
</dbReference>
<dbReference type="Proteomes" id="UP000789739">
    <property type="component" value="Unassembled WGS sequence"/>
</dbReference>
<accession>A0A9N9D1A3</accession>
<dbReference type="InterPro" id="IPR036265">
    <property type="entry name" value="HIT-like_sf"/>
</dbReference>
<comment type="caution">
    <text evidence="5">The sequence shown here is derived from an EMBL/GenBank/DDBJ whole genome shotgun (WGS) entry which is preliminary data.</text>
</comment>
<dbReference type="EMBL" id="CAJVPI010001690">
    <property type="protein sequence ID" value="CAG8623276.1"/>
    <property type="molecule type" value="Genomic_DNA"/>
</dbReference>
<comment type="similarity">
    <text evidence="1">Belongs to the CWF19 family.</text>
</comment>
<name>A0A9N9D1A3_9GLOM</name>
<dbReference type="Gene3D" id="3.30.428.10">
    <property type="entry name" value="HIT-like"/>
    <property type="match status" value="1"/>
</dbReference>
<dbReference type="InterPro" id="IPR006768">
    <property type="entry name" value="Cwf19-like_C_dom-1"/>
</dbReference>
<feature type="domain" description="Cwf19-like C-terminal" evidence="4">
    <location>
        <begin position="317"/>
        <end position="439"/>
    </location>
</feature>
<protein>
    <submittedName>
        <fullName evidence="5">4009_t:CDS:1</fullName>
    </submittedName>
</protein>
<dbReference type="AlphaFoldDB" id="A0A9N9D1A3"/>
<keyword evidence="6" id="KW-1185">Reference proteome</keyword>
<evidence type="ECO:0000256" key="1">
    <source>
        <dbReference type="ARBA" id="ARBA00006795"/>
    </source>
</evidence>
<dbReference type="Pfam" id="PF04677">
    <property type="entry name" value="CwfJ_C_1"/>
    <property type="match status" value="1"/>
</dbReference>
<dbReference type="SUPFAM" id="SSF54197">
    <property type="entry name" value="HIT-like"/>
    <property type="match status" value="1"/>
</dbReference>